<dbReference type="GO" id="GO:0004674">
    <property type="term" value="F:protein serine/threonine kinase activity"/>
    <property type="evidence" value="ECO:0007669"/>
    <property type="project" value="UniProtKB-KW"/>
</dbReference>
<dbReference type="InterPro" id="IPR043504">
    <property type="entry name" value="Peptidase_S1_PA_chymotrypsin"/>
</dbReference>
<gene>
    <name evidence="3" type="ORF">U27_06102</name>
</gene>
<dbReference type="eggNOG" id="COG0265">
    <property type="taxonomic scope" value="Bacteria"/>
</dbReference>
<dbReference type="HOGENOM" id="CLU_491495_0_0_0"/>
<dbReference type="eggNOG" id="COG0515">
    <property type="taxonomic scope" value="Bacteria"/>
</dbReference>
<reference evidence="3" key="1">
    <citation type="journal article" date="2015" name="PeerJ">
        <title>First genomic representation of candidate bacterial phylum KSB3 points to enhanced environmental sensing as a trigger of wastewater bulking.</title>
        <authorList>
            <person name="Sekiguchi Y."/>
            <person name="Ohashi A."/>
            <person name="Parks D.H."/>
            <person name="Yamauchi T."/>
            <person name="Tyson G.W."/>
            <person name="Hugenholtz P."/>
        </authorList>
    </citation>
    <scope>NUCLEOTIDE SEQUENCE [LARGE SCALE GENOMIC DNA]</scope>
</reference>
<dbReference type="STRING" id="1499967.U27_06102"/>
<dbReference type="InterPro" id="IPR011990">
    <property type="entry name" value="TPR-like_helical_dom_sf"/>
</dbReference>
<feature type="compositionally biased region" description="Pro residues" evidence="1">
    <location>
        <begin position="362"/>
        <end position="376"/>
    </location>
</feature>
<evidence type="ECO:0000313" key="4">
    <source>
        <dbReference type="Proteomes" id="UP000030661"/>
    </source>
</evidence>
<feature type="compositionally biased region" description="Polar residues" evidence="1">
    <location>
        <begin position="386"/>
        <end position="401"/>
    </location>
</feature>
<protein>
    <submittedName>
        <fullName evidence="3">Serine/threonine protein kinase</fullName>
    </submittedName>
</protein>
<proteinExistence type="predicted"/>
<keyword evidence="3" id="KW-0418">Kinase</keyword>
<accession>A0A081C3H1</accession>
<keyword evidence="3" id="KW-0808">Transferase</keyword>
<dbReference type="InterPro" id="IPR009003">
    <property type="entry name" value="Peptidase_S1_PA"/>
</dbReference>
<organism evidence="3">
    <name type="scientific">Vecturithrix granuli</name>
    <dbReference type="NCBI Taxonomy" id="1499967"/>
    <lineage>
        <taxon>Bacteria</taxon>
        <taxon>Candidatus Moduliflexota</taxon>
        <taxon>Candidatus Vecturitrichia</taxon>
        <taxon>Candidatus Vecturitrichales</taxon>
        <taxon>Candidatus Vecturitrichaceae</taxon>
        <taxon>Candidatus Vecturithrix</taxon>
    </lineage>
</organism>
<dbReference type="Pfam" id="PF07603">
    <property type="entry name" value="Lcl_C"/>
    <property type="match status" value="1"/>
</dbReference>
<keyword evidence="3" id="KW-0723">Serine/threonine-protein kinase</keyword>
<evidence type="ECO:0000259" key="2">
    <source>
        <dbReference type="Pfam" id="PF07603"/>
    </source>
</evidence>
<dbReference type="EMBL" id="DF820469">
    <property type="protein sequence ID" value="GAK59126.1"/>
    <property type="molecule type" value="Genomic_DNA"/>
</dbReference>
<dbReference type="SUPFAM" id="SSF50494">
    <property type="entry name" value="Trypsin-like serine proteases"/>
    <property type="match status" value="1"/>
</dbReference>
<sequence>MIRKKQLILSLCLLFWLLGGGVFGARPVSAQNPPSASKAEQAKILIVKVRAKNSFGAGILFSLSGGYLFIATANHVVQGSPKELEELFVEFEFLRGATVPAEFVNAYPKLDLAVLRVDIENSRLRDVAVDALPFNLLGKTLRLQRGEEVYPIGHPEGEDWDVPATPAVIKKVVAEEISFEPSCFAGHSGGGLFDANWTLVGMMTRTLGRSCEAISFERICATLEDDWGLVVNHEPLPLGPVNAVPIPATPTVQPTLSVAEQQQQQLQDLLAKADAYFKLKWYTTPPETNAFDVYRQVLQLDPDNPQALQSIQQMLAFYKSRAEQAEKQGNSQKAIQYYQGYLKIAPNDDEVLDKLLQLQTPTPPLLPTSTPTPRPTVAPTVTPTSIPKQTPKITLRSTPRTVSDANAKNEFGLDANRRPIRYVDNDFEKQGEVVIDHATGLMWQQSGSGTYMNYTKAQEYIKNLNRQQFAGYNDWRLPTIPELMSLLEPKRASDGLYIDPIFDRTQMWCWSADIIQIKDEGSSGSAWHVYFSYGNARWNDFYNDGYVRAVRSRQ</sequence>
<keyword evidence="4" id="KW-1185">Reference proteome</keyword>
<name>A0A081C3H1_VECG1</name>
<feature type="region of interest" description="Disordered" evidence="1">
    <location>
        <begin position="362"/>
        <end position="401"/>
    </location>
</feature>
<evidence type="ECO:0000313" key="3">
    <source>
        <dbReference type="EMBL" id="GAK59126.1"/>
    </source>
</evidence>
<dbReference type="Pfam" id="PF13365">
    <property type="entry name" value="Trypsin_2"/>
    <property type="match status" value="1"/>
</dbReference>
<dbReference type="Gene3D" id="2.40.10.10">
    <property type="entry name" value="Trypsin-like serine proteases"/>
    <property type="match status" value="2"/>
</dbReference>
<dbReference type="Proteomes" id="UP000030661">
    <property type="component" value="Unassembled WGS sequence"/>
</dbReference>
<evidence type="ECO:0000256" key="1">
    <source>
        <dbReference type="SAM" id="MobiDB-lite"/>
    </source>
</evidence>
<dbReference type="InterPro" id="IPR011460">
    <property type="entry name" value="Lcl_C"/>
</dbReference>
<dbReference type="AlphaFoldDB" id="A0A081C3H1"/>
<dbReference type="Gene3D" id="1.25.40.10">
    <property type="entry name" value="Tetratricopeptide repeat domain"/>
    <property type="match status" value="1"/>
</dbReference>
<feature type="domain" description="Lcl C-terminal" evidence="2">
    <location>
        <begin position="433"/>
        <end position="551"/>
    </location>
</feature>
<dbReference type="SUPFAM" id="SSF48452">
    <property type="entry name" value="TPR-like"/>
    <property type="match status" value="1"/>
</dbReference>